<dbReference type="Proteomes" id="UP000185860">
    <property type="component" value="Unassembled WGS sequence"/>
</dbReference>
<evidence type="ECO:0000256" key="1">
    <source>
        <dbReference type="SAM" id="MobiDB-lite"/>
    </source>
</evidence>
<organism evidence="2 3">
    <name type="scientific">[Phormidium ambiguum] IAM M-71</name>
    <dbReference type="NCBI Taxonomy" id="454136"/>
    <lineage>
        <taxon>Bacteria</taxon>
        <taxon>Bacillati</taxon>
        <taxon>Cyanobacteriota</taxon>
        <taxon>Cyanophyceae</taxon>
        <taxon>Oscillatoriophycideae</taxon>
        <taxon>Aerosakkonematales</taxon>
        <taxon>Aerosakkonemataceae</taxon>
        <taxon>Floridanema</taxon>
    </lineage>
</organism>
<accession>A0A1U7IPS3</accession>
<name>A0A1U7IPS3_9CYAN</name>
<protein>
    <submittedName>
        <fullName evidence="2">Uncharacterized protein</fullName>
    </submittedName>
</protein>
<dbReference type="EMBL" id="MRCE01000005">
    <property type="protein sequence ID" value="OKH39335.1"/>
    <property type="molecule type" value="Genomic_DNA"/>
</dbReference>
<sequence>MQVAGRWGDGEQGSRGAGEQGSRGDKGTRRQGEFLPFTFLPFCLLPSASCLPCSQNQGKMLVWG</sequence>
<dbReference type="AlphaFoldDB" id="A0A1U7IPS3"/>
<comment type="caution">
    <text evidence="2">The sequence shown here is derived from an EMBL/GenBank/DDBJ whole genome shotgun (WGS) entry which is preliminary data.</text>
</comment>
<evidence type="ECO:0000313" key="3">
    <source>
        <dbReference type="Proteomes" id="UP000185860"/>
    </source>
</evidence>
<evidence type="ECO:0000313" key="2">
    <source>
        <dbReference type="EMBL" id="OKH39335.1"/>
    </source>
</evidence>
<feature type="region of interest" description="Disordered" evidence="1">
    <location>
        <begin position="1"/>
        <end position="30"/>
    </location>
</feature>
<feature type="compositionally biased region" description="Gly residues" evidence="1">
    <location>
        <begin position="10"/>
        <end position="21"/>
    </location>
</feature>
<gene>
    <name evidence="2" type="ORF">NIES2119_06230</name>
</gene>
<dbReference type="STRING" id="454136.NIES2119_06230"/>
<reference evidence="2 3" key="1">
    <citation type="submission" date="2016-11" db="EMBL/GenBank/DDBJ databases">
        <title>Draft Genome Sequences of Nine Cyanobacterial Strains from Diverse Habitats.</title>
        <authorList>
            <person name="Zhu T."/>
            <person name="Hou S."/>
            <person name="Lu X."/>
            <person name="Hess W.R."/>
        </authorList>
    </citation>
    <scope>NUCLEOTIDE SEQUENCE [LARGE SCALE GENOMIC DNA]</scope>
    <source>
        <strain evidence="2 3">IAM M-71</strain>
    </source>
</reference>
<proteinExistence type="predicted"/>